<feature type="region of interest" description="Disordered" evidence="2">
    <location>
        <begin position="249"/>
        <end position="283"/>
    </location>
</feature>
<organism evidence="3 4">
    <name type="scientific">Amphiprion percula</name>
    <name type="common">Orange clownfish</name>
    <name type="synonym">Lutjanus percula</name>
    <dbReference type="NCBI Taxonomy" id="161767"/>
    <lineage>
        <taxon>Eukaryota</taxon>
        <taxon>Metazoa</taxon>
        <taxon>Chordata</taxon>
        <taxon>Craniata</taxon>
        <taxon>Vertebrata</taxon>
        <taxon>Euteleostomi</taxon>
        <taxon>Actinopterygii</taxon>
        <taxon>Neopterygii</taxon>
        <taxon>Teleostei</taxon>
        <taxon>Neoteleostei</taxon>
        <taxon>Acanthomorphata</taxon>
        <taxon>Ovalentaria</taxon>
        <taxon>Pomacentridae</taxon>
        <taxon>Amphiprion</taxon>
    </lineage>
</organism>
<protein>
    <submittedName>
        <fullName evidence="3">Coiled-coil domain containing 191</fullName>
    </submittedName>
</protein>
<accession>A0A3P8TQH3</accession>
<reference evidence="3" key="2">
    <citation type="submission" date="2025-08" db="UniProtKB">
        <authorList>
            <consortium name="Ensembl"/>
        </authorList>
    </citation>
    <scope>IDENTIFICATION</scope>
</reference>
<dbReference type="GeneTree" id="ENSGT00940000154110"/>
<evidence type="ECO:0000256" key="2">
    <source>
        <dbReference type="SAM" id="MobiDB-lite"/>
    </source>
</evidence>
<dbReference type="OMA" id="NRWKQFT"/>
<feature type="region of interest" description="Disordered" evidence="2">
    <location>
        <begin position="490"/>
        <end position="509"/>
    </location>
</feature>
<feature type="region of interest" description="Disordered" evidence="2">
    <location>
        <begin position="175"/>
        <end position="227"/>
    </location>
</feature>
<dbReference type="Proteomes" id="UP000265080">
    <property type="component" value="Chromosome 22"/>
</dbReference>
<evidence type="ECO:0000256" key="1">
    <source>
        <dbReference type="SAM" id="Coils"/>
    </source>
</evidence>
<dbReference type="PANTHER" id="PTHR22028">
    <property type="entry name" value="SFI1 SPINDLE BODY DOMAIN-CONTAINING PROTEIN-RELATED"/>
    <property type="match status" value="1"/>
</dbReference>
<proteinExistence type="predicted"/>
<feature type="coiled-coil region" evidence="1">
    <location>
        <begin position="573"/>
        <end position="643"/>
    </location>
</feature>
<name>A0A3P8TQH3_AMPPE</name>
<evidence type="ECO:0000313" key="4">
    <source>
        <dbReference type="Proteomes" id="UP000265080"/>
    </source>
</evidence>
<reference evidence="3" key="3">
    <citation type="submission" date="2025-09" db="UniProtKB">
        <authorList>
            <consortium name="Ensembl"/>
        </authorList>
    </citation>
    <scope>IDENTIFICATION</scope>
</reference>
<dbReference type="InterPro" id="IPR052270">
    <property type="entry name" value="CACF_protein"/>
</dbReference>
<dbReference type="PANTHER" id="PTHR22028:SF5">
    <property type="entry name" value="COILED-COIL DOMAIN-CONTAINING PROTEIN 191"/>
    <property type="match status" value="1"/>
</dbReference>
<feature type="compositionally biased region" description="Polar residues" evidence="2">
    <location>
        <begin position="267"/>
        <end position="277"/>
    </location>
</feature>
<dbReference type="AlphaFoldDB" id="A0A3P8TQH3"/>
<sequence length="820" mass="97058">MTFPGHNPHLFRWRRHGPADKVSRVEMASEFAVSEVFSRKKPHSGISSLAVPLQSSEQLRDHDDAYSEAQALLGDWLSSKLRLELEMEDEDDLMCSAEKTNPSAVTNARPPALNYNNFDDFYNCLAEEEEQSAVNSFLQGLMEQEVLDSEMIEELALDAQQMRKKLRDPVITMEARHQQVRENRARREAERLRQQREREAQRGSREEAKRRERDEEMRKKQEERRQEEMLQQEMVRLRRQMEERRGLEQLVRQREREKAEAQRAARSLQSAPTLTKQQQKDTERLYEEKIQGKVNMSNLKRHFSGWYSVVLDRRLRMGKALALCDWKRQLKAWRVWRAVVWAQQKQREVARTEEALRTENRQCQLAVESDRRRLLRRCLSEWQLWCRMEKEQKELLAQQQETKRKMAALISAASTGKIKATETPNYQLNMAPPEAPSQPETTDKVRGELTTSHVISSSPLVGSVARPSQPWQVTRRHAAPTSAQLRQAQQRREDGGFTCSRSSVSPGSRFENRHVAQQQIITQQRKLLKVQQEQIVRLKEEQNRMGLELELEKTAQLAQLKINFVLNSPFSLCEAMEARARQRAERRKEIEELKRRKEEEKIIEAIVCGDTAEYLNNVTFCVLQREEEKQRQMTRQKELLKLARQHYNRTLLLRRGLAPWKRLIHFRQANMELAESHHNLFLLRRCVLGWQQSARESLSEKEASADQLHQNFLLQRSLSCWKRLKDRRVIEEERAERFYRTRTLRRFLLALLDHVTQEKLVDWDREELAQEHNNRSATPRLCHMFTLPCLLRKEREREERREKLGRKVTEVLPDFCSHPL</sequence>
<feature type="compositionally biased region" description="Basic and acidic residues" evidence="2">
    <location>
        <begin position="249"/>
        <end position="263"/>
    </location>
</feature>
<keyword evidence="1" id="KW-0175">Coiled coil</keyword>
<dbReference type="Ensembl" id="ENSAPET00000028006.1">
    <property type="protein sequence ID" value="ENSAPEP00000027279.1"/>
    <property type="gene ID" value="ENSAPEG00000019373.1"/>
</dbReference>
<evidence type="ECO:0000313" key="3">
    <source>
        <dbReference type="Ensembl" id="ENSAPEP00000027279.1"/>
    </source>
</evidence>
<reference evidence="3 4" key="1">
    <citation type="submission" date="2018-03" db="EMBL/GenBank/DDBJ databases">
        <title>Finding Nemo's genes: A chromosome-scale reference assembly of the genome of the orange clownfish Amphiprion percula.</title>
        <authorList>
            <person name="Lehmann R."/>
        </authorList>
    </citation>
    <scope>NUCLEOTIDE SEQUENCE</scope>
</reference>
<keyword evidence="4" id="KW-1185">Reference proteome</keyword>